<dbReference type="PROSITE" id="PS50005">
    <property type="entry name" value="TPR"/>
    <property type="match status" value="1"/>
</dbReference>
<dbReference type="InterPro" id="IPR051012">
    <property type="entry name" value="CellSynth/LPSAsmb/PSIAsmb"/>
</dbReference>
<comment type="caution">
    <text evidence="5">The sequence shown here is derived from an EMBL/GenBank/DDBJ whole genome shotgun (WGS) entry which is preliminary data.</text>
</comment>
<evidence type="ECO:0000256" key="4">
    <source>
        <dbReference type="SAM" id="MobiDB-lite"/>
    </source>
</evidence>
<feature type="repeat" description="TPR" evidence="3">
    <location>
        <begin position="245"/>
        <end position="278"/>
    </location>
</feature>
<keyword evidence="2 3" id="KW-0802">TPR repeat</keyword>
<evidence type="ECO:0000313" key="5">
    <source>
        <dbReference type="EMBL" id="MBN8659233.1"/>
    </source>
</evidence>
<dbReference type="Pfam" id="PF14559">
    <property type="entry name" value="TPR_19"/>
    <property type="match status" value="1"/>
</dbReference>
<dbReference type="EMBL" id="JAFLCK010000002">
    <property type="protein sequence ID" value="MBN8659233.1"/>
    <property type="molecule type" value="Genomic_DNA"/>
</dbReference>
<reference evidence="5" key="1">
    <citation type="submission" date="2021-02" db="EMBL/GenBank/DDBJ databases">
        <title>Genome-Resolved Metagenomics of a Microbial Community Performing Photosynthetic Biological Nutrient Removal.</title>
        <authorList>
            <person name="Mcdaniel E.A."/>
        </authorList>
    </citation>
    <scope>NUCLEOTIDE SEQUENCE</scope>
    <source>
        <strain evidence="5">UWPOB_OBS1</strain>
    </source>
</reference>
<name>A0A8J7TLP4_9BACT</name>
<dbReference type="AlphaFoldDB" id="A0A8J7TLP4"/>
<evidence type="ECO:0000256" key="1">
    <source>
        <dbReference type="ARBA" id="ARBA00022737"/>
    </source>
</evidence>
<sequence>MFKKKGDDKKGAAKNSDAQAAGSVPASASASGPGAEAAGNVSSQAMSGAQAASNSATNLTAQEPLAAEGAQAGQKNPYKISIVTDVLLPVTLALGCCGAFCATVKIVPDKVSIYGVSKEISEAENVADKSLVSPQFPEEVAQSEPLKLLKKGDVAAALNAARALAGKKGDDARSLYVAGVTLVQGGGKADKEKGVEYLAKAYELAPYSQFVLLEYARGLNAVNRDEDSIGMYEKLLRVFADKVGMAPKRELGDMYLKTNKSAEAVKTFTELMQVDSKDPSYQRKLGFALAQDGKQQDGFEEFRKGFTKEQDTLGYPYAVYDIVSAHAGLLESALADQEKIVAKNPNDLQALLALARLYIGTNKLKEARDTLDKARKLQELNPDLHEIMAEVMCRQNQSTSGFDEFRMAVNNMHLKD</sequence>
<dbReference type="PANTHER" id="PTHR45586:SF1">
    <property type="entry name" value="LIPOPOLYSACCHARIDE ASSEMBLY PROTEIN B"/>
    <property type="match status" value="1"/>
</dbReference>
<feature type="region of interest" description="Disordered" evidence="4">
    <location>
        <begin position="1"/>
        <end position="43"/>
    </location>
</feature>
<dbReference type="Gene3D" id="1.25.40.10">
    <property type="entry name" value="Tetratricopeptide repeat domain"/>
    <property type="match status" value="2"/>
</dbReference>
<dbReference type="PANTHER" id="PTHR45586">
    <property type="entry name" value="TPR REPEAT-CONTAINING PROTEIN PA4667"/>
    <property type="match status" value="1"/>
</dbReference>
<keyword evidence="1" id="KW-0677">Repeat</keyword>
<dbReference type="InterPro" id="IPR019734">
    <property type="entry name" value="TPR_rpt"/>
</dbReference>
<dbReference type="SUPFAM" id="SSF48452">
    <property type="entry name" value="TPR-like"/>
    <property type="match status" value="1"/>
</dbReference>
<dbReference type="Proteomes" id="UP000664277">
    <property type="component" value="Unassembled WGS sequence"/>
</dbReference>
<feature type="compositionally biased region" description="Low complexity" evidence="4">
    <location>
        <begin position="18"/>
        <end position="43"/>
    </location>
</feature>
<dbReference type="InterPro" id="IPR011990">
    <property type="entry name" value="TPR-like_helical_dom_sf"/>
</dbReference>
<evidence type="ECO:0000256" key="3">
    <source>
        <dbReference type="PROSITE-ProRule" id="PRU00339"/>
    </source>
</evidence>
<feature type="compositionally biased region" description="Basic and acidic residues" evidence="4">
    <location>
        <begin position="1"/>
        <end position="11"/>
    </location>
</feature>
<accession>A0A8J7TLP4</accession>
<evidence type="ECO:0000256" key="2">
    <source>
        <dbReference type="ARBA" id="ARBA00022803"/>
    </source>
</evidence>
<evidence type="ECO:0000313" key="6">
    <source>
        <dbReference type="Proteomes" id="UP000664277"/>
    </source>
</evidence>
<organism evidence="5 6">
    <name type="scientific">Candidatus Obscuribacter phosphatis</name>
    <dbReference type="NCBI Taxonomy" id="1906157"/>
    <lineage>
        <taxon>Bacteria</taxon>
        <taxon>Bacillati</taxon>
        <taxon>Candidatus Melainabacteria</taxon>
        <taxon>Candidatus Obscuribacterales</taxon>
        <taxon>Candidatus Obscuribacteraceae</taxon>
        <taxon>Candidatus Obscuribacter</taxon>
    </lineage>
</organism>
<protein>
    <submittedName>
        <fullName evidence="5">Tetratricopeptide repeat protein</fullName>
    </submittedName>
</protein>
<proteinExistence type="predicted"/>
<gene>
    <name evidence="5" type="ORF">J0M35_02645</name>
</gene>